<reference evidence="1" key="1">
    <citation type="submission" date="2022-07" db="EMBL/GenBank/DDBJ databases">
        <title>Enhanced cultured diversity of the mouse gut microbiota enables custom-made synthetic communities.</title>
        <authorList>
            <person name="Afrizal A."/>
        </authorList>
    </citation>
    <scope>NUCLEOTIDE SEQUENCE</scope>
    <source>
        <strain evidence="1">DSM 28593</strain>
    </source>
</reference>
<dbReference type="AlphaFoldDB" id="A0AAE3HDJ4"/>
<organism evidence="1 2">
    <name type="scientific">Irregularibacter muris</name>
    <dbReference type="NCBI Taxonomy" id="1796619"/>
    <lineage>
        <taxon>Bacteria</taxon>
        <taxon>Bacillati</taxon>
        <taxon>Bacillota</taxon>
        <taxon>Clostridia</taxon>
        <taxon>Eubacteriales</taxon>
        <taxon>Eubacteriaceae</taxon>
        <taxon>Irregularibacter</taxon>
    </lineage>
</organism>
<protein>
    <recommendedName>
        <fullName evidence="3">Glutaredoxin domain-containing protein</fullName>
    </recommendedName>
</protein>
<dbReference type="EMBL" id="JANKAS010000004">
    <property type="protein sequence ID" value="MCR1898585.1"/>
    <property type="molecule type" value="Genomic_DNA"/>
</dbReference>
<accession>A0AAE3HDJ4</accession>
<comment type="caution">
    <text evidence="1">The sequence shown here is derived from an EMBL/GenBank/DDBJ whole genome shotgun (WGS) entry which is preliminary data.</text>
</comment>
<evidence type="ECO:0008006" key="3">
    <source>
        <dbReference type="Google" id="ProtNLM"/>
    </source>
</evidence>
<evidence type="ECO:0000313" key="2">
    <source>
        <dbReference type="Proteomes" id="UP001205748"/>
    </source>
</evidence>
<evidence type="ECO:0000313" key="1">
    <source>
        <dbReference type="EMBL" id="MCR1898585.1"/>
    </source>
</evidence>
<gene>
    <name evidence="1" type="ORF">NSA47_06210</name>
</gene>
<name>A0AAE3HDJ4_9FIRM</name>
<proteinExistence type="predicted"/>
<keyword evidence="2" id="KW-1185">Reference proteome</keyword>
<sequence length="54" mass="6165">MIFIDLEEDDLGSYKSEMAVINRGYQPPITFIGGQPAFTGQVDHFKTYQILKKI</sequence>
<dbReference type="Proteomes" id="UP001205748">
    <property type="component" value="Unassembled WGS sequence"/>
</dbReference>